<evidence type="ECO:0000313" key="4">
    <source>
        <dbReference type="Proteomes" id="UP001385951"/>
    </source>
</evidence>
<keyword evidence="2" id="KW-0812">Transmembrane</keyword>
<gene>
    <name evidence="3" type="ORF">QCA50_008200</name>
</gene>
<keyword evidence="2" id="KW-0472">Membrane</keyword>
<keyword evidence="4" id="KW-1185">Reference proteome</keyword>
<evidence type="ECO:0000256" key="2">
    <source>
        <dbReference type="SAM" id="Phobius"/>
    </source>
</evidence>
<dbReference type="Proteomes" id="UP001385951">
    <property type="component" value="Unassembled WGS sequence"/>
</dbReference>
<feature type="region of interest" description="Disordered" evidence="1">
    <location>
        <begin position="99"/>
        <end position="141"/>
    </location>
</feature>
<feature type="transmembrane region" description="Helical" evidence="2">
    <location>
        <begin position="20"/>
        <end position="40"/>
    </location>
</feature>
<sequence>MAPLVYPGEPKESPKPEPIGNTPILILFTVCTLCAIFLLWRRASAIKAVVGHQLKTWSKRGGTIRLSMDDGPTAREFLDGDYDDDNADIADDEPLALRAQQLHPKPAQNRNDRTSLRLTSETSMLFEVDEDDTPPPPPPKK</sequence>
<proteinExistence type="predicted"/>
<accession>A0AAW0GFD7</accession>
<organism evidence="3 4">
    <name type="scientific">Cerrena zonata</name>
    <dbReference type="NCBI Taxonomy" id="2478898"/>
    <lineage>
        <taxon>Eukaryota</taxon>
        <taxon>Fungi</taxon>
        <taxon>Dikarya</taxon>
        <taxon>Basidiomycota</taxon>
        <taxon>Agaricomycotina</taxon>
        <taxon>Agaricomycetes</taxon>
        <taxon>Polyporales</taxon>
        <taxon>Cerrenaceae</taxon>
        <taxon>Cerrena</taxon>
    </lineage>
</organism>
<evidence type="ECO:0000256" key="1">
    <source>
        <dbReference type="SAM" id="MobiDB-lite"/>
    </source>
</evidence>
<dbReference type="EMBL" id="JASBNA010000010">
    <property type="protein sequence ID" value="KAK7688662.1"/>
    <property type="molecule type" value="Genomic_DNA"/>
</dbReference>
<name>A0AAW0GFD7_9APHY</name>
<evidence type="ECO:0000313" key="3">
    <source>
        <dbReference type="EMBL" id="KAK7688662.1"/>
    </source>
</evidence>
<reference evidence="3 4" key="1">
    <citation type="submission" date="2022-09" db="EMBL/GenBank/DDBJ databases">
        <authorList>
            <person name="Palmer J.M."/>
        </authorList>
    </citation>
    <scope>NUCLEOTIDE SEQUENCE [LARGE SCALE GENOMIC DNA]</scope>
    <source>
        <strain evidence="3 4">DSM 7382</strain>
    </source>
</reference>
<dbReference type="AlphaFoldDB" id="A0AAW0GFD7"/>
<protein>
    <submittedName>
        <fullName evidence="3">Uncharacterized protein</fullName>
    </submittedName>
</protein>
<keyword evidence="2" id="KW-1133">Transmembrane helix</keyword>
<comment type="caution">
    <text evidence="3">The sequence shown here is derived from an EMBL/GenBank/DDBJ whole genome shotgun (WGS) entry which is preliminary data.</text>
</comment>